<dbReference type="GeneID" id="40306916"/>
<feature type="compositionally biased region" description="Low complexity" evidence="5">
    <location>
        <begin position="909"/>
        <end position="930"/>
    </location>
</feature>
<feature type="compositionally biased region" description="Basic and acidic residues" evidence="5">
    <location>
        <begin position="749"/>
        <end position="761"/>
    </location>
</feature>
<dbReference type="GO" id="GO:0005524">
    <property type="term" value="F:ATP binding"/>
    <property type="evidence" value="ECO:0007669"/>
    <property type="project" value="UniProtKB-KW"/>
</dbReference>
<feature type="compositionally biased region" description="Basic and acidic residues" evidence="5">
    <location>
        <begin position="647"/>
        <end position="660"/>
    </location>
</feature>
<feature type="region of interest" description="Disordered" evidence="5">
    <location>
        <begin position="1048"/>
        <end position="1079"/>
    </location>
</feature>
<dbReference type="PANTHER" id="PTHR43527">
    <property type="entry name" value="4-DIPHOSPHOCYTIDYL-2-C-METHYL-D-ERYTHRITOL KINASE, CHLOROPLASTIC"/>
    <property type="match status" value="1"/>
</dbReference>
<dbReference type="KEGG" id="bbes:BESB_018550"/>
<dbReference type="InterPro" id="IPR006204">
    <property type="entry name" value="GHMP_kinase_N_dom"/>
</dbReference>
<dbReference type="PANTHER" id="PTHR43527:SF2">
    <property type="entry name" value="4-DIPHOSPHOCYTIDYL-2-C-METHYL-D-ERYTHRITOL KINASE, CHLOROPLASTIC"/>
    <property type="match status" value="1"/>
</dbReference>
<evidence type="ECO:0000313" key="9">
    <source>
        <dbReference type="Proteomes" id="UP000224006"/>
    </source>
</evidence>
<comment type="caution">
    <text evidence="8">The sequence shown here is derived from an EMBL/GenBank/DDBJ whole genome shotgun (WGS) entry which is preliminary data.</text>
</comment>
<feature type="compositionally biased region" description="Basic and acidic residues" evidence="5">
    <location>
        <begin position="252"/>
        <end position="264"/>
    </location>
</feature>
<dbReference type="Gene3D" id="3.30.230.10">
    <property type="match status" value="2"/>
</dbReference>
<organism evidence="8 9">
    <name type="scientific">Besnoitia besnoiti</name>
    <name type="common">Apicomplexan protozoan</name>
    <dbReference type="NCBI Taxonomy" id="94643"/>
    <lineage>
        <taxon>Eukaryota</taxon>
        <taxon>Sar</taxon>
        <taxon>Alveolata</taxon>
        <taxon>Apicomplexa</taxon>
        <taxon>Conoidasida</taxon>
        <taxon>Coccidia</taxon>
        <taxon>Eucoccidiorida</taxon>
        <taxon>Eimeriorina</taxon>
        <taxon>Sarcocystidae</taxon>
        <taxon>Besnoitia</taxon>
    </lineage>
</organism>
<feature type="domain" description="GHMP kinase N-terminal" evidence="7">
    <location>
        <begin position="509"/>
        <end position="543"/>
    </location>
</feature>
<evidence type="ECO:0000256" key="1">
    <source>
        <dbReference type="ARBA" id="ARBA00022679"/>
    </source>
</evidence>
<feature type="compositionally biased region" description="Basic and acidic residues" evidence="5">
    <location>
        <begin position="549"/>
        <end position="560"/>
    </location>
</feature>
<dbReference type="AlphaFoldDB" id="A0A2A9MA96"/>
<dbReference type="EMBL" id="NWUJ01000011">
    <property type="protein sequence ID" value="PFH32537.1"/>
    <property type="molecule type" value="Genomic_DNA"/>
</dbReference>
<feature type="compositionally biased region" description="Basic and acidic residues" evidence="5">
    <location>
        <begin position="572"/>
        <end position="597"/>
    </location>
</feature>
<feature type="region of interest" description="Disordered" evidence="5">
    <location>
        <begin position="723"/>
        <end position="761"/>
    </location>
</feature>
<feature type="compositionally biased region" description="Basic and acidic residues" evidence="5">
    <location>
        <begin position="610"/>
        <end position="624"/>
    </location>
</feature>
<accession>A0A2A9MA96</accession>
<feature type="chain" id="PRO_5012270343" description="GHMP kinase N-terminal domain-containing protein" evidence="6">
    <location>
        <begin position="24"/>
        <end position="1102"/>
    </location>
</feature>
<keyword evidence="4" id="KW-0067">ATP-binding</keyword>
<feature type="region of interest" description="Disordered" evidence="5">
    <location>
        <begin position="343"/>
        <end position="403"/>
    </location>
</feature>
<feature type="region of interest" description="Disordered" evidence="5">
    <location>
        <begin position="895"/>
        <end position="935"/>
    </location>
</feature>
<evidence type="ECO:0000256" key="4">
    <source>
        <dbReference type="ARBA" id="ARBA00022840"/>
    </source>
</evidence>
<feature type="region of interest" description="Disordered" evidence="5">
    <location>
        <begin position="472"/>
        <end position="506"/>
    </location>
</feature>
<dbReference type="OrthoDB" id="3191556at2759"/>
<evidence type="ECO:0000256" key="2">
    <source>
        <dbReference type="ARBA" id="ARBA00022741"/>
    </source>
</evidence>
<evidence type="ECO:0000256" key="6">
    <source>
        <dbReference type="SAM" id="SignalP"/>
    </source>
</evidence>
<dbReference type="InterPro" id="IPR036554">
    <property type="entry name" value="GHMP_kinase_C_sf"/>
</dbReference>
<keyword evidence="9" id="KW-1185">Reference proteome</keyword>
<feature type="signal peptide" evidence="6">
    <location>
        <begin position="1"/>
        <end position="23"/>
    </location>
</feature>
<feature type="compositionally biased region" description="Low complexity" evidence="5">
    <location>
        <begin position="115"/>
        <end position="132"/>
    </location>
</feature>
<dbReference type="Gene3D" id="3.30.70.890">
    <property type="entry name" value="GHMP kinase, C-terminal domain"/>
    <property type="match status" value="1"/>
</dbReference>
<proteinExistence type="predicted"/>
<feature type="region of interest" description="Disordered" evidence="5">
    <location>
        <begin position="115"/>
        <end position="156"/>
    </location>
</feature>
<dbReference type="InterPro" id="IPR014721">
    <property type="entry name" value="Ribsml_uS5_D2-typ_fold_subgr"/>
</dbReference>
<dbReference type="InterPro" id="IPR020568">
    <property type="entry name" value="Ribosomal_Su5_D2-typ_SF"/>
</dbReference>
<feature type="region of interest" description="Disordered" evidence="5">
    <location>
        <begin position="252"/>
        <end position="289"/>
    </location>
</feature>
<feature type="compositionally biased region" description="Low complexity" evidence="5">
    <location>
        <begin position="386"/>
        <end position="396"/>
    </location>
</feature>
<dbReference type="Pfam" id="PF00288">
    <property type="entry name" value="GHMP_kinases_N"/>
    <property type="match status" value="1"/>
</dbReference>
<evidence type="ECO:0000256" key="3">
    <source>
        <dbReference type="ARBA" id="ARBA00022777"/>
    </source>
</evidence>
<feature type="compositionally biased region" description="Basic and acidic residues" evidence="5">
    <location>
        <begin position="364"/>
        <end position="385"/>
    </location>
</feature>
<evidence type="ECO:0000259" key="7">
    <source>
        <dbReference type="Pfam" id="PF00288"/>
    </source>
</evidence>
<feature type="compositionally biased region" description="Basic and acidic residues" evidence="5">
    <location>
        <begin position="482"/>
        <end position="495"/>
    </location>
</feature>
<gene>
    <name evidence="8" type="ORF">BESB_018550</name>
</gene>
<keyword evidence="6" id="KW-0732">Signal</keyword>
<protein>
    <recommendedName>
        <fullName evidence="7">GHMP kinase N-terminal domain-containing protein</fullName>
    </recommendedName>
</protein>
<keyword evidence="2" id="KW-0547">Nucleotide-binding</keyword>
<keyword evidence="1" id="KW-0808">Transferase</keyword>
<evidence type="ECO:0000256" key="5">
    <source>
        <dbReference type="SAM" id="MobiDB-lite"/>
    </source>
</evidence>
<feature type="compositionally biased region" description="Basic and acidic residues" evidence="5">
    <location>
        <begin position="729"/>
        <end position="739"/>
    </location>
</feature>
<evidence type="ECO:0000313" key="8">
    <source>
        <dbReference type="EMBL" id="PFH32537.1"/>
    </source>
</evidence>
<name>A0A2A9MA96_BESBE</name>
<dbReference type="Proteomes" id="UP000224006">
    <property type="component" value="Chromosome X"/>
</dbReference>
<dbReference type="VEuPathDB" id="ToxoDB:BESB_018550"/>
<feature type="region of interest" description="Disordered" evidence="5">
    <location>
        <begin position="545"/>
        <end position="669"/>
    </location>
</feature>
<feature type="compositionally biased region" description="Polar residues" evidence="5">
    <location>
        <begin position="265"/>
        <end position="274"/>
    </location>
</feature>
<keyword evidence="3" id="KW-0418">Kinase</keyword>
<dbReference type="RefSeq" id="XP_029216546.1">
    <property type="nucleotide sequence ID" value="XM_029360570.1"/>
</dbReference>
<feature type="compositionally biased region" description="Low complexity" evidence="5">
    <location>
        <begin position="279"/>
        <end position="289"/>
    </location>
</feature>
<dbReference type="SUPFAM" id="SSF54211">
    <property type="entry name" value="Ribosomal protein S5 domain 2-like"/>
    <property type="match status" value="1"/>
</dbReference>
<dbReference type="GO" id="GO:0050515">
    <property type="term" value="F:4-(cytidine 5'-diphospho)-2-C-methyl-D-erythritol kinase activity"/>
    <property type="evidence" value="ECO:0007669"/>
    <property type="project" value="TreeGrafter"/>
</dbReference>
<reference evidence="8 9" key="1">
    <citation type="submission" date="2017-09" db="EMBL/GenBank/DDBJ databases">
        <title>Genome sequencing of Besnoitia besnoiti strain Bb-Ger1.</title>
        <authorList>
            <person name="Schares G."/>
            <person name="Venepally P."/>
            <person name="Lorenzi H.A."/>
        </authorList>
    </citation>
    <scope>NUCLEOTIDE SEQUENCE [LARGE SCALE GENOMIC DNA]</scope>
    <source>
        <strain evidence="8 9">Bb-Ger1</strain>
    </source>
</reference>
<sequence length="1102" mass="115414">MPRLRLFSALAFWVLFCLFLARSRRLRSAAPLAPVFAASPSLVFSSNQRSLSVLGARRVSSSHLPALSREILTNRRAARHHTPQSDFFKPLQSSSPSVECLPLLHLHTPTDCSDLSSPLSSLRSPSSPRSPLAHIRAPDPRPVCHAGSAPSLHGRTSVPRTQSLCFDSSLKSGSSSVAVSASRRFTFVAPPLAQFSSKNACVSSADGHEGRGGALRSVPRAPSPRFFLPSFLFWPWRRSAATPAEVRNCRAGELESGEHSRTESSDVTTGQTEALPTEGNPGASAAGSPPASFICLPSPAKVNLFLKVFPRPPGAVFHPLLSLFHFVSLSDYLAVGLRPVTGEGGQKAPEGARSPAGCPLGFGERGRPSGDASDRAKDSARDDANARGAAGRSASDPDAPLAIRNPFPSSFGTVSRVAFPYACESEDGDLLYSSSPLPCGAESNLILRAFRAYRAALARLLEEGRRRGTEVAMGSGLSAAEGGDRRDAEPAERGGHASTRPPPPRFVAFIHKNIPVQAGLGGASSNAAAALMAACALAPPPLSLLPAPERSEGENSERGRASASLGSGAPAEAREGTRAGAEARDEQSAAADKETSAETRATGIGGSQRAHAERGGASEGEARRRTGGARQPGADPSGRSGEQDGSLGEREEEADKRGRASAEGSGNRVGTRDAVLRWLAEMGEELGSDVPFFLLSRGAAVCTGRGEVVRDCSEEIRRQFSFSMPQDGDDAKPNGEHAKQAGPIGGAARAEKEGQNGGLDRDRGDAELVVYIFKPREGLGTKAVYDAFNRQPLQQSESCQRSGGAQAESAHHTSPAVEFARAVEQACPESPSSAFALFSPANSPSALSSRCLVSDLLAHRHPCFLRALFENDLQQPAESLLPCLARLSKELQAFQTRETHPEAAQASLPANRASVASAAAAPGGRGSPSAAEREAGTRLGSGLSMAFNGGEADFFLLAKGMTGSGSAFVALTGERGECAGAASAEPWKAGSPAKTLWRQFLRAERARGTRVIRCRLLGKSVCLGELQELCGGVEGPAQGAPCLSLETQSARRDAESTRSAAARQKGAANGPDGNSAAHMNLPWFSATMTFEEMQTDENSAVG</sequence>